<evidence type="ECO:0000256" key="1">
    <source>
        <dbReference type="ARBA" id="ARBA00022649"/>
    </source>
</evidence>
<dbReference type="Gene3D" id="3.30.2310.20">
    <property type="entry name" value="RelE-like"/>
    <property type="match status" value="1"/>
</dbReference>
<dbReference type="AlphaFoldDB" id="A0A139SRB8"/>
<proteinExistence type="predicted"/>
<dbReference type="OrthoDB" id="5457915at2"/>
<reference evidence="3" key="1">
    <citation type="submission" date="2016-02" db="EMBL/GenBank/DDBJ databases">
        <authorList>
            <person name="Sanders J.G."/>
            <person name="Lin J.Y."/>
            <person name="Wertz J.T."/>
            <person name="Russell J.A."/>
            <person name="Moreau C.S."/>
            <person name="Powell S."/>
        </authorList>
    </citation>
    <scope>NUCLEOTIDE SEQUENCE [LARGE SCALE GENOMIC DNA]</scope>
    <source>
        <strain evidence="3">CAG34</strain>
    </source>
</reference>
<keyword evidence="1" id="KW-1277">Toxin-antitoxin system</keyword>
<accession>A0A139SRB8</accession>
<evidence type="ECO:0000313" key="2">
    <source>
        <dbReference type="EMBL" id="KXU37145.1"/>
    </source>
</evidence>
<gene>
    <name evidence="2" type="ORF">AXK11_02955</name>
</gene>
<name>A0A139SRB8_9BACT</name>
<dbReference type="InterPro" id="IPR035093">
    <property type="entry name" value="RelE/ParE_toxin_dom_sf"/>
</dbReference>
<evidence type="ECO:0008006" key="4">
    <source>
        <dbReference type="Google" id="ProtNLM"/>
    </source>
</evidence>
<dbReference type="Pfam" id="PF05016">
    <property type="entry name" value="ParE_toxin"/>
    <property type="match status" value="1"/>
</dbReference>
<protein>
    <recommendedName>
        <fullName evidence="4">Plasmid stabilization protein ParE</fullName>
    </recommendedName>
</protein>
<organism evidence="2 3">
    <name type="scientific">Cephaloticoccus primus</name>
    <dbReference type="NCBI Taxonomy" id="1548207"/>
    <lineage>
        <taxon>Bacteria</taxon>
        <taxon>Pseudomonadati</taxon>
        <taxon>Verrucomicrobiota</taxon>
        <taxon>Opitutia</taxon>
        <taxon>Opitutales</taxon>
        <taxon>Opitutaceae</taxon>
        <taxon>Cephaloticoccus</taxon>
    </lineage>
</organism>
<dbReference type="RefSeq" id="WP_068629093.1">
    <property type="nucleotide sequence ID" value="NZ_LSZQ01000022.1"/>
</dbReference>
<comment type="caution">
    <text evidence="2">The sequence shown here is derived from an EMBL/GenBank/DDBJ whole genome shotgun (WGS) entry which is preliminary data.</text>
</comment>
<evidence type="ECO:0000313" key="3">
    <source>
        <dbReference type="Proteomes" id="UP000070058"/>
    </source>
</evidence>
<dbReference type="Proteomes" id="UP000070058">
    <property type="component" value="Unassembled WGS sequence"/>
</dbReference>
<keyword evidence="3" id="KW-1185">Reference proteome</keyword>
<dbReference type="InterPro" id="IPR007712">
    <property type="entry name" value="RelE/ParE_toxin"/>
</dbReference>
<dbReference type="EMBL" id="LSZQ01000022">
    <property type="protein sequence ID" value="KXU37145.1"/>
    <property type="molecule type" value="Genomic_DNA"/>
</dbReference>
<sequence length="117" mass="13478">MSFPYTFSPAVQADIARILETSEEEFGPAARLRYAALINTALSDIAANPYRVESRAWPELGRGARSWHLQLSRERARTPTGMVSQPRHIIFYRIEAGVVIIERVLHERQDLRRKFAR</sequence>